<feature type="region of interest" description="Disordered" evidence="6">
    <location>
        <begin position="256"/>
        <end position="276"/>
    </location>
</feature>
<dbReference type="InterPro" id="IPR020894">
    <property type="entry name" value="Cadherin_CS"/>
</dbReference>
<dbReference type="CDD" id="cd11304">
    <property type="entry name" value="Cadherin_repeat"/>
    <property type="match status" value="1"/>
</dbReference>
<dbReference type="PANTHER" id="PTHR24027">
    <property type="entry name" value="CADHERIN-23"/>
    <property type="match status" value="1"/>
</dbReference>
<dbReference type="SUPFAM" id="SSF49313">
    <property type="entry name" value="Cadherin-like"/>
    <property type="match status" value="1"/>
</dbReference>
<evidence type="ECO:0000256" key="1">
    <source>
        <dbReference type="ARBA" id="ARBA00004370"/>
    </source>
</evidence>
<dbReference type="Gene3D" id="2.60.40.60">
    <property type="entry name" value="Cadherins"/>
    <property type="match status" value="1"/>
</dbReference>
<protein>
    <recommendedName>
        <fullName evidence="7">Cadherin domain-containing protein</fullName>
    </recommendedName>
</protein>
<dbReference type="GO" id="GO:0007156">
    <property type="term" value="P:homophilic cell adhesion via plasma membrane adhesion molecules"/>
    <property type="evidence" value="ECO:0007669"/>
    <property type="project" value="InterPro"/>
</dbReference>
<dbReference type="InterPro" id="IPR002126">
    <property type="entry name" value="Cadherin-like_dom"/>
</dbReference>
<dbReference type="GO" id="GO:0016477">
    <property type="term" value="P:cell migration"/>
    <property type="evidence" value="ECO:0007669"/>
    <property type="project" value="TreeGrafter"/>
</dbReference>
<accession>A0AAW0SEB6</accession>
<sequence>MILKRPAAHLYKDNCYLKSPVTTKEASDFSCLGHYNATPSRLSPALQPAASIVRCATRVASPSEPTTTTTTTTPRVYLSLREGHPDTCVIQRRKDRSRCLDLSDSARVSRVSQISGANQARLRCRREGRNGTPRPITCRCLVTLLTRHFSSLDLLLSWREGREAVVVVLAWDADDASDGTNARLTYAIQKNVVDEGTGAAIFSMESATGLVRTARCCLDRETTPEYQIQVVASDGGGLKAPDGHHCSHLNLSLLSTPREKTSPGFSAQHGDRRSRETPPLLQEKFLRLQDTGVTRKQRGTGTVVIRVDDQNDNSPRLARRLWELQVEETPSTAPPPNTTLLELTAADRDAHNTFLYRTVRFEMWCCCWVASSLVNSLGAIGTLMDGSEINEILGTIIAENAVQHIMPGKAVQRALRGHLFLDQCLT</sequence>
<keyword evidence="3 5" id="KW-0106">Calcium</keyword>
<evidence type="ECO:0000256" key="2">
    <source>
        <dbReference type="ARBA" id="ARBA00022737"/>
    </source>
</evidence>
<dbReference type="InterPro" id="IPR039808">
    <property type="entry name" value="Cadherin"/>
</dbReference>
<gene>
    <name evidence="8" type="ORF">O3P69_017399</name>
</gene>
<dbReference type="AlphaFoldDB" id="A0AAW0SEB6"/>
<dbReference type="Proteomes" id="UP001487740">
    <property type="component" value="Unassembled WGS sequence"/>
</dbReference>
<dbReference type="GO" id="GO:0016342">
    <property type="term" value="C:catenin complex"/>
    <property type="evidence" value="ECO:0007669"/>
    <property type="project" value="TreeGrafter"/>
</dbReference>
<evidence type="ECO:0000313" key="8">
    <source>
        <dbReference type="EMBL" id="KAK8373166.1"/>
    </source>
</evidence>
<reference evidence="8 9" key="1">
    <citation type="submission" date="2023-03" db="EMBL/GenBank/DDBJ databases">
        <title>High-quality genome of Scylla paramamosain provides insights in environmental adaptation.</title>
        <authorList>
            <person name="Zhang L."/>
        </authorList>
    </citation>
    <scope>NUCLEOTIDE SEQUENCE [LARGE SCALE GENOMIC DNA]</scope>
    <source>
        <strain evidence="8">LZ_2023a</strain>
        <tissue evidence="8">Muscle</tissue>
    </source>
</reference>
<comment type="subcellular location">
    <subcellularLocation>
        <location evidence="1">Membrane</location>
    </subcellularLocation>
</comment>
<comment type="caution">
    <text evidence="8">The sequence shown here is derived from an EMBL/GenBank/DDBJ whole genome shotgun (WGS) entry which is preliminary data.</text>
</comment>
<evidence type="ECO:0000256" key="5">
    <source>
        <dbReference type="PROSITE-ProRule" id="PRU00043"/>
    </source>
</evidence>
<dbReference type="GO" id="GO:0045296">
    <property type="term" value="F:cadherin binding"/>
    <property type="evidence" value="ECO:0007669"/>
    <property type="project" value="TreeGrafter"/>
</dbReference>
<dbReference type="PRINTS" id="PR00205">
    <property type="entry name" value="CADHERIN"/>
</dbReference>
<evidence type="ECO:0000256" key="6">
    <source>
        <dbReference type="SAM" id="MobiDB-lite"/>
    </source>
</evidence>
<evidence type="ECO:0000313" key="9">
    <source>
        <dbReference type="Proteomes" id="UP001487740"/>
    </source>
</evidence>
<dbReference type="GO" id="GO:0031175">
    <property type="term" value="P:neuron projection development"/>
    <property type="evidence" value="ECO:0007669"/>
    <property type="project" value="TreeGrafter"/>
</dbReference>
<dbReference type="SMART" id="SM00112">
    <property type="entry name" value="CA"/>
    <property type="match status" value="1"/>
</dbReference>
<dbReference type="PROSITE" id="PS50268">
    <property type="entry name" value="CADHERIN_2"/>
    <property type="match status" value="1"/>
</dbReference>
<dbReference type="EMBL" id="JARAKH010001318">
    <property type="protein sequence ID" value="KAK8373166.1"/>
    <property type="molecule type" value="Genomic_DNA"/>
</dbReference>
<dbReference type="GO" id="GO:0005509">
    <property type="term" value="F:calcium ion binding"/>
    <property type="evidence" value="ECO:0007669"/>
    <property type="project" value="UniProtKB-UniRule"/>
</dbReference>
<organism evidence="8 9">
    <name type="scientific">Scylla paramamosain</name>
    <name type="common">Mud crab</name>
    <dbReference type="NCBI Taxonomy" id="85552"/>
    <lineage>
        <taxon>Eukaryota</taxon>
        <taxon>Metazoa</taxon>
        <taxon>Ecdysozoa</taxon>
        <taxon>Arthropoda</taxon>
        <taxon>Crustacea</taxon>
        <taxon>Multicrustacea</taxon>
        <taxon>Malacostraca</taxon>
        <taxon>Eumalacostraca</taxon>
        <taxon>Eucarida</taxon>
        <taxon>Decapoda</taxon>
        <taxon>Pleocyemata</taxon>
        <taxon>Brachyura</taxon>
        <taxon>Eubrachyura</taxon>
        <taxon>Portunoidea</taxon>
        <taxon>Portunidae</taxon>
        <taxon>Portuninae</taxon>
        <taxon>Scylla</taxon>
    </lineage>
</organism>
<name>A0AAW0SEB6_SCYPA</name>
<dbReference type="Pfam" id="PF00028">
    <property type="entry name" value="Cadherin"/>
    <property type="match status" value="1"/>
</dbReference>
<keyword evidence="2" id="KW-0677">Repeat</keyword>
<feature type="domain" description="Cadherin" evidence="7">
    <location>
        <begin position="165"/>
        <end position="317"/>
    </location>
</feature>
<keyword evidence="4" id="KW-0472">Membrane</keyword>
<dbReference type="PANTHER" id="PTHR24027:SF438">
    <property type="entry name" value="CADHERIN 23"/>
    <property type="match status" value="1"/>
</dbReference>
<evidence type="ECO:0000256" key="3">
    <source>
        <dbReference type="ARBA" id="ARBA00022837"/>
    </source>
</evidence>
<evidence type="ECO:0000256" key="4">
    <source>
        <dbReference type="ARBA" id="ARBA00023136"/>
    </source>
</evidence>
<keyword evidence="9" id="KW-1185">Reference proteome</keyword>
<proteinExistence type="predicted"/>
<dbReference type="InterPro" id="IPR015919">
    <property type="entry name" value="Cadherin-like_sf"/>
</dbReference>
<dbReference type="PROSITE" id="PS00232">
    <property type="entry name" value="CADHERIN_1"/>
    <property type="match status" value="1"/>
</dbReference>
<dbReference type="GO" id="GO:0008013">
    <property type="term" value="F:beta-catenin binding"/>
    <property type="evidence" value="ECO:0007669"/>
    <property type="project" value="TreeGrafter"/>
</dbReference>
<evidence type="ECO:0000259" key="7">
    <source>
        <dbReference type="PROSITE" id="PS50268"/>
    </source>
</evidence>